<feature type="domain" description="UPF0323" evidence="3">
    <location>
        <begin position="49"/>
        <end position="172"/>
    </location>
</feature>
<proteinExistence type="predicted"/>
<feature type="chain" id="PRO_5011624820" description="UPF0323 domain-containing protein" evidence="2">
    <location>
        <begin position="22"/>
        <end position="205"/>
    </location>
</feature>
<keyword evidence="2" id="KW-0732">Signal</keyword>
<dbReference type="Proteomes" id="UP000199227">
    <property type="component" value="Unassembled WGS sequence"/>
</dbReference>
<sequence length="205" mass="22004">MKHYIKKISTYAMVGSFGAIAMIAFSGCDQKQSEGQSDAFTQASQKQGAFVVIDEVAPNKYKIAEEYPADTTRVILRKLDGTEKILTKEELDALVAEEAKRIDSGESALTQPQMSSGGLGLGEALLASAAGAIIGSWIGNKLFNNPNYQQNRQRSYKSPTAYQRSVNSFNKVKQSSTATKSRSTRSGFFGSSKTGSKSTFGSIGG</sequence>
<dbReference type="InterPro" id="IPR059092">
    <property type="entry name" value="UPF0323_dom"/>
</dbReference>
<dbReference type="OrthoDB" id="5339730at2"/>
<feature type="region of interest" description="Disordered" evidence="1">
    <location>
        <begin position="167"/>
        <end position="205"/>
    </location>
</feature>
<feature type="compositionally biased region" description="Low complexity" evidence="1">
    <location>
        <begin position="175"/>
        <end position="205"/>
    </location>
</feature>
<accession>A0A1I5Q5S0</accession>
<evidence type="ECO:0000256" key="1">
    <source>
        <dbReference type="SAM" id="MobiDB-lite"/>
    </source>
</evidence>
<feature type="signal peptide" evidence="2">
    <location>
        <begin position="1"/>
        <end position="21"/>
    </location>
</feature>
<evidence type="ECO:0000256" key="2">
    <source>
        <dbReference type="SAM" id="SignalP"/>
    </source>
</evidence>
<name>A0A1I5Q5S0_9BACT</name>
<dbReference type="Pfam" id="PF26303">
    <property type="entry name" value="UPF0323"/>
    <property type="match status" value="1"/>
</dbReference>
<reference evidence="4 5" key="1">
    <citation type="submission" date="2016-10" db="EMBL/GenBank/DDBJ databases">
        <authorList>
            <person name="de Groot N.N."/>
        </authorList>
    </citation>
    <scope>NUCLEOTIDE SEQUENCE [LARGE SCALE GENOMIC DNA]</scope>
    <source>
        <strain evidence="4 5">EP1-55-1</strain>
    </source>
</reference>
<keyword evidence="5" id="KW-1185">Reference proteome</keyword>
<evidence type="ECO:0000259" key="3">
    <source>
        <dbReference type="Pfam" id="PF26303"/>
    </source>
</evidence>
<dbReference type="PROSITE" id="PS51257">
    <property type="entry name" value="PROKAR_LIPOPROTEIN"/>
    <property type="match status" value="1"/>
</dbReference>
<dbReference type="EMBL" id="FOXB01000018">
    <property type="protein sequence ID" value="SFP41216.1"/>
    <property type="molecule type" value="Genomic_DNA"/>
</dbReference>
<dbReference type="AlphaFoldDB" id="A0A1I5Q5S0"/>
<organism evidence="4 5">
    <name type="scientific">Hydrogenimonas thermophila</name>
    <dbReference type="NCBI Taxonomy" id="223786"/>
    <lineage>
        <taxon>Bacteria</taxon>
        <taxon>Pseudomonadati</taxon>
        <taxon>Campylobacterota</taxon>
        <taxon>Epsilonproteobacteria</taxon>
        <taxon>Campylobacterales</taxon>
        <taxon>Hydrogenimonadaceae</taxon>
        <taxon>Hydrogenimonas</taxon>
    </lineage>
</organism>
<dbReference type="RefSeq" id="WP_092912483.1">
    <property type="nucleotide sequence ID" value="NZ_FOXB01000018.1"/>
</dbReference>
<gene>
    <name evidence="4" type="ORF">SAMN05216234_11835</name>
</gene>
<evidence type="ECO:0000313" key="4">
    <source>
        <dbReference type="EMBL" id="SFP41216.1"/>
    </source>
</evidence>
<dbReference type="STRING" id="223786.SAMN05216234_11835"/>
<protein>
    <recommendedName>
        <fullName evidence="3">UPF0323 domain-containing protein</fullName>
    </recommendedName>
</protein>
<dbReference type="NCBIfam" id="NF003146">
    <property type="entry name" value="PRK04081.1"/>
    <property type="match status" value="1"/>
</dbReference>
<evidence type="ECO:0000313" key="5">
    <source>
        <dbReference type="Proteomes" id="UP000199227"/>
    </source>
</evidence>